<dbReference type="EMBL" id="LSNE01000005">
    <property type="protein sequence ID" value="KXI28894.1"/>
    <property type="molecule type" value="Genomic_DNA"/>
</dbReference>
<dbReference type="RefSeq" id="WP_068375752.1">
    <property type="nucleotide sequence ID" value="NZ_LSNE01000005.1"/>
</dbReference>
<dbReference type="SUPFAM" id="SSF55961">
    <property type="entry name" value="Bet v1-like"/>
    <property type="match status" value="1"/>
</dbReference>
<comment type="caution">
    <text evidence="2">The sequence shown here is derived from an EMBL/GenBank/DDBJ whole genome shotgun (WGS) entry which is preliminary data.</text>
</comment>
<dbReference type="GO" id="GO:0008289">
    <property type="term" value="F:lipid binding"/>
    <property type="evidence" value="ECO:0007669"/>
    <property type="project" value="InterPro"/>
</dbReference>
<dbReference type="InterPro" id="IPR051213">
    <property type="entry name" value="START_lipid_transfer"/>
</dbReference>
<gene>
    <name evidence="2" type="ORF">AX660_11935</name>
</gene>
<dbReference type="Pfam" id="PF01852">
    <property type="entry name" value="START"/>
    <property type="match status" value="1"/>
</dbReference>
<dbReference type="PIRSF" id="PIRSF039033">
    <property type="entry name" value="START_dom"/>
    <property type="match status" value="1"/>
</dbReference>
<dbReference type="CDD" id="cd08876">
    <property type="entry name" value="START_1"/>
    <property type="match status" value="1"/>
</dbReference>
<dbReference type="InterPro" id="IPR028347">
    <property type="entry name" value="START_dom_prot"/>
</dbReference>
<keyword evidence="3" id="KW-1185">Reference proteome</keyword>
<dbReference type="Gene3D" id="3.30.530.20">
    <property type="match status" value="1"/>
</dbReference>
<evidence type="ECO:0000313" key="2">
    <source>
        <dbReference type="EMBL" id="KXI28894.1"/>
    </source>
</evidence>
<dbReference type="OrthoDB" id="5734556at2"/>
<dbReference type="InterPro" id="IPR023393">
    <property type="entry name" value="START-like_dom_sf"/>
</dbReference>
<organism evidence="2 3">
    <name type="scientific">Paraglaciecola hydrolytica</name>
    <dbReference type="NCBI Taxonomy" id="1799789"/>
    <lineage>
        <taxon>Bacteria</taxon>
        <taxon>Pseudomonadati</taxon>
        <taxon>Pseudomonadota</taxon>
        <taxon>Gammaproteobacteria</taxon>
        <taxon>Alteromonadales</taxon>
        <taxon>Alteromonadaceae</taxon>
        <taxon>Paraglaciecola</taxon>
    </lineage>
</organism>
<dbReference type="STRING" id="1799789.AX660_11935"/>
<dbReference type="GO" id="GO:0005737">
    <property type="term" value="C:cytoplasm"/>
    <property type="evidence" value="ECO:0007669"/>
    <property type="project" value="UniProtKB-ARBA"/>
</dbReference>
<dbReference type="Proteomes" id="UP000070299">
    <property type="component" value="Unassembled WGS sequence"/>
</dbReference>
<proteinExistence type="predicted"/>
<sequence length="218" mass="24783">MQRTMTIVGNIVILLTSYLTTPFAFSEEWQLEKSQKPIQVFSRDISNPQKKSLYKEILAVTTVKASPVALLNVLNDIKRAPQWIDNCIEVKIIANPEPQTKLVQSTFSAPWPLHKRDMLTKSITHFQDQQIVIDITDAGDTLPTEKNTVRMTDIQGRWTITPMTEGNIEIRYQGTGNPAGNIPIWLANKVLIDSTFITFKNLSSIITEEMYQHSEITH</sequence>
<dbReference type="PANTHER" id="PTHR19308">
    <property type="entry name" value="PHOSPHATIDYLCHOLINE TRANSFER PROTEIN"/>
    <property type="match status" value="1"/>
</dbReference>
<evidence type="ECO:0000313" key="3">
    <source>
        <dbReference type="Proteomes" id="UP000070299"/>
    </source>
</evidence>
<dbReference type="AlphaFoldDB" id="A0A136A0Z1"/>
<evidence type="ECO:0000259" key="1">
    <source>
        <dbReference type="PROSITE" id="PS50848"/>
    </source>
</evidence>
<dbReference type="InterPro" id="IPR002913">
    <property type="entry name" value="START_lipid-bd_dom"/>
</dbReference>
<name>A0A136A0Z1_9ALTE</name>
<reference evidence="3" key="1">
    <citation type="submission" date="2016-02" db="EMBL/GenBank/DDBJ databases">
        <authorList>
            <person name="Schultz-Johansen M."/>
            <person name="Glaring M.A."/>
            <person name="Bech P.K."/>
            <person name="Stougaard P."/>
        </authorList>
    </citation>
    <scope>NUCLEOTIDE SEQUENCE [LARGE SCALE GENOMIC DNA]</scope>
    <source>
        <strain evidence="3">S66</strain>
    </source>
</reference>
<feature type="domain" description="START" evidence="1">
    <location>
        <begin position="26"/>
        <end position="191"/>
    </location>
</feature>
<dbReference type="PROSITE" id="PS50848">
    <property type="entry name" value="START"/>
    <property type="match status" value="1"/>
</dbReference>
<protein>
    <recommendedName>
        <fullName evidence="1">START domain-containing protein</fullName>
    </recommendedName>
</protein>
<accession>A0A136A0Z1</accession>
<dbReference type="PANTHER" id="PTHR19308:SF14">
    <property type="entry name" value="START DOMAIN-CONTAINING PROTEIN"/>
    <property type="match status" value="1"/>
</dbReference>